<keyword evidence="1" id="KW-0472">Membrane</keyword>
<keyword evidence="1" id="KW-1133">Transmembrane helix</keyword>
<dbReference type="KEGG" id="hmo:HM1_1934"/>
<dbReference type="EMBL" id="CP000930">
    <property type="protein sequence ID" value="ABZ84492.1"/>
    <property type="molecule type" value="Genomic_DNA"/>
</dbReference>
<dbReference type="Gene3D" id="2.60.120.380">
    <property type="match status" value="1"/>
</dbReference>
<evidence type="ECO:0000256" key="1">
    <source>
        <dbReference type="SAM" id="Phobius"/>
    </source>
</evidence>
<proteinExistence type="predicted"/>
<dbReference type="STRING" id="498761.HM1_1934"/>
<gene>
    <name evidence="2" type="ORF">HM1_1934</name>
</gene>
<dbReference type="HOGENOM" id="CLU_1270858_0_0_9"/>
<keyword evidence="1" id="KW-0812">Transmembrane</keyword>
<dbReference type="eggNOG" id="ENOG5033HZF">
    <property type="taxonomic scope" value="Bacteria"/>
</dbReference>
<dbReference type="Proteomes" id="UP000008550">
    <property type="component" value="Chromosome"/>
</dbReference>
<name>B0TFR2_HELMI</name>
<dbReference type="AlphaFoldDB" id="B0TFR2"/>
<evidence type="ECO:0000313" key="2">
    <source>
        <dbReference type="EMBL" id="ABZ84492.1"/>
    </source>
</evidence>
<reference evidence="2 3" key="1">
    <citation type="journal article" date="2008" name="J. Bacteriol.">
        <title>The genome of Heliobacterium modesticaldum, a phototrophic representative of the Firmicutes containing the simplest photosynthetic apparatus.</title>
        <authorList>
            <person name="Sattley W.M."/>
            <person name="Madigan M.T."/>
            <person name="Swingley W.D."/>
            <person name="Cheung P.C."/>
            <person name="Clocksin K.M."/>
            <person name="Conrad A.L."/>
            <person name="Dejesa L.C."/>
            <person name="Honchak B.M."/>
            <person name="Jung D.O."/>
            <person name="Karbach L.E."/>
            <person name="Kurdoglu A."/>
            <person name="Lahiri S."/>
            <person name="Mastrian S.D."/>
            <person name="Page L.E."/>
            <person name="Taylor H.L."/>
            <person name="Wang Z.T."/>
            <person name="Raymond J."/>
            <person name="Chen M."/>
            <person name="Blankenship R.E."/>
            <person name="Touchman J.W."/>
        </authorList>
    </citation>
    <scope>NUCLEOTIDE SEQUENCE [LARGE SCALE GENOMIC DNA]</scope>
    <source>
        <strain evidence="3">ATCC 51547 / Ice1</strain>
    </source>
</reference>
<feature type="transmembrane region" description="Helical" evidence="1">
    <location>
        <begin position="191"/>
        <end position="211"/>
    </location>
</feature>
<sequence>MLFLFVTPAQAFDTIFPAHRFTSIRSDAPVLPLDRSMRIYGRLFHAGQTDYFTVHGQSGDELRLEMAVPQLDGLKKFRPSVAVIGPGLPMGVHDGAYFTVPNGLGAHVIEPAARERDLNDAMSGARFWLTQAFQLRLPAEADYYIAVFDKSGQRGKYVLNLGPPEETDLLTAFQRPIQFLEIRAWYHPTQLLAVIALAVMAVAVFFAGWLGRRQKTG</sequence>
<protein>
    <submittedName>
        <fullName evidence="2">Uncharacterized protein</fullName>
    </submittedName>
</protein>
<accession>B0TFR2</accession>
<keyword evidence="3" id="KW-1185">Reference proteome</keyword>
<evidence type="ECO:0000313" key="3">
    <source>
        <dbReference type="Proteomes" id="UP000008550"/>
    </source>
</evidence>
<organism evidence="2 3">
    <name type="scientific">Heliobacterium modesticaldum (strain ATCC 51547 / Ice1)</name>
    <dbReference type="NCBI Taxonomy" id="498761"/>
    <lineage>
        <taxon>Bacteria</taxon>
        <taxon>Bacillati</taxon>
        <taxon>Bacillota</taxon>
        <taxon>Clostridia</taxon>
        <taxon>Eubacteriales</taxon>
        <taxon>Heliobacteriaceae</taxon>
        <taxon>Heliomicrobium</taxon>
    </lineage>
</organism>